<comment type="caution">
    <text evidence="2">The sequence shown here is derived from an EMBL/GenBank/DDBJ whole genome shotgun (WGS) entry which is preliminary data.</text>
</comment>
<evidence type="ECO:0000256" key="1">
    <source>
        <dbReference type="SAM" id="MobiDB-lite"/>
    </source>
</evidence>
<feature type="region of interest" description="Disordered" evidence="1">
    <location>
        <begin position="63"/>
        <end position="180"/>
    </location>
</feature>
<dbReference type="AlphaFoldDB" id="A0AAD7GFN8"/>
<sequence length="295" mass="31950">MAVEGGRKHKRRTEQVGCASLTLVHREGTPPEALELESEITMEPPSSCPALVSTFLTLRFPNEERSGHASADDHDPPRPARYKRAGRTMHPAARERERDPTPPAARNPHSIRWHSTPARAARTRVADADTRERADEYIRGSGPGREAHPVPRTDRLRDAIAEGTRAGTSREDEREGSRINQRAPRLDSLGTEQWRSLLVSLRVYRLRGGIKRYALARNSGLIEGGDRNAVRTTCCPGTRATPAPSDAACLAIDSTCTPSGHYADGLALHSHPPPSCAACPAAPTVTSAGVNTPPP</sequence>
<dbReference type="Proteomes" id="UP001221757">
    <property type="component" value="Unassembled WGS sequence"/>
</dbReference>
<feature type="compositionally biased region" description="Basic and acidic residues" evidence="1">
    <location>
        <begin position="63"/>
        <end position="78"/>
    </location>
</feature>
<feature type="compositionally biased region" description="Basic and acidic residues" evidence="1">
    <location>
        <begin position="124"/>
        <end position="138"/>
    </location>
</feature>
<evidence type="ECO:0000313" key="2">
    <source>
        <dbReference type="EMBL" id="KAJ7692708.1"/>
    </source>
</evidence>
<gene>
    <name evidence="2" type="ORF">B0H17DRAFT_1200290</name>
</gene>
<feature type="region of interest" description="Disordered" evidence="1">
    <location>
        <begin position="24"/>
        <end position="49"/>
    </location>
</feature>
<protein>
    <submittedName>
        <fullName evidence="2">Uncharacterized protein</fullName>
    </submittedName>
</protein>
<organism evidence="2 3">
    <name type="scientific">Mycena rosella</name>
    <name type="common">Pink bonnet</name>
    <name type="synonym">Agaricus rosellus</name>
    <dbReference type="NCBI Taxonomy" id="1033263"/>
    <lineage>
        <taxon>Eukaryota</taxon>
        <taxon>Fungi</taxon>
        <taxon>Dikarya</taxon>
        <taxon>Basidiomycota</taxon>
        <taxon>Agaricomycotina</taxon>
        <taxon>Agaricomycetes</taxon>
        <taxon>Agaricomycetidae</taxon>
        <taxon>Agaricales</taxon>
        <taxon>Marasmiineae</taxon>
        <taxon>Mycenaceae</taxon>
        <taxon>Mycena</taxon>
    </lineage>
</organism>
<feature type="compositionally biased region" description="Basic and acidic residues" evidence="1">
    <location>
        <begin position="145"/>
        <end position="160"/>
    </location>
</feature>
<name>A0AAD7GFN8_MYCRO</name>
<feature type="compositionally biased region" description="Basic and acidic residues" evidence="1">
    <location>
        <begin position="168"/>
        <end position="177"/>
    </location>
</feature>
<accession>A0AAD7GFN8</accession>
<evidence type="ECO:0000313" key="3">
    <source>
        <dbReference type="Proteomes" id="UP001221757"/>
    </source>
</evidence>
<keyword evidence="3" id="KW-1185">Reference proteome</keyword>
<reference evidence="2" key="1">
    <citation type="submission" date="2023-03" db="EMBL/GenBank/DDBJ databases">
        <title>Massive genome expansion in bonnet fungi (Mycena s.s.) driven by repeated elements and novel gene families across ecological guilds.</title>
        <authorList>
            <consortium name="Lawrence Berkeley National Laboratory"/>
            <person name="Harder C.B."/>
            <person name="Miyauchi S."/>
            <person name="Viragh M."/>
            <person name="Kuo A."/>
            <person name="Thoen E."/>
            <person name="Andreopoulos B."/>
            <person name="Lu D."/>
            <person name="Skrede I."/>
            <person name="Drula E."/>
            <person name="Henrissat B."/>
            <person name="Morin E."/>
            <person name="Kohler A."/>
            <person name="Barry K."/>
            <person name="LaButti K."/>
            <person name="Morin E."/>
            <person name="Salamov A."/>
            <person name="Lipzen A."/>
            <person name="Mereny Z."/>
            <person name="Hegedus B."/>
            <person name="Baldrian P."/>
            <person name="Stursova M."/>
            <person name="Weitz H."/>
            <person name="Taylor A."/>
            <person name="Grigoriev I.V."/>
            <person name="Nagy L.G."/>
            <person name="Martin F."/>
            <person name="Kauserud H."/>
        </authorList>
    </citation>
    <scope>NUCLEOTIDE SEQUENCE</scope>
    <source>
        <strain evidence="2">CBHHK067</strain>
    </source>
</reference>
<dbReference type="EMBL" id="JARKIE010000050">
    <property type="protein sequence ID" value="KAJ7692708.1"/>
    <property type="molecule type" value="Genomic_DNA"/>
</dbReference>
<proteinExistence type="predicted"/>